<evidence type="ECO:0000313" key="4">
    <source>
        <dbReference type="Proteomes" id="UP000292927"/>
    </source>
</evidence>
<comment type="caution">
    <text evidence="3">The sequence shown here is derived from an EMBL/GenBank/DDBJ whole genome shotgun (WGS) entry which is preliminary data.</text>
</comment>
<dbReference type="GO" id="GO:0005996">
    <property type="term" value="P:monosaccharide metabolic process"/>
    <property type="evidence" value="ECO:0007669"/>
    <property type="project" value="InterPro"/>
</dbReference>
<dbReference type="SUPFAM" id="SSF53743">
    <property type="entry name" value="FucI/AraA N-terminal and middle domains"/>
    <property type="match status" value="1"/>
</dbReference>
<dbReference type="InterPro" id="IPR009015">
    <property type="entry name" value="Fucose_isomerase_N/cen_sf"/>
</dbReference>
<evidence type="ECO:0000313" key="3">
    <source>
        <dbReference type="EMBL" id="RZS93038.1"/>
    </source>
</evidence>
<name>A0A4Q7P160_9FIRM</name>
<dbReference type="OrthoDB" id="1651388at2"/>
<gene>
    <name evidence="3" type="ORF">EV209_2784</name>
</gene>
<dbReference type="GO" id="GO:0016861">
    <property type="term" value="F:intramolecular oxidoreductase activity, interconverting aldoses and ketoses"/>
    <property type="evidence" value="ECO:0007669"/>
    <property type="project" value="InterPro"/>
</dbReference>
<evidence type="ECO:0000256" key="2">
    <source>
        <dbReference type="ARBA" id="ARBA00023277"/>
    </source>
</evidence>
<dbReference type="GO" id="GO:0005737">
    <property type="term" value="C:cytoplasm"/>
    <property type="evidence" value="ECO:0007669"/>
    <property type="project" value="InterPro"/>
</dbReference>
<keyword evidence="2" id="KW-0119">Carbohydrate metabolism</keyword>
<keyword evidence="4" id="KW-1185">Reference proteome</keyword>
<organism evidence="3 4">
    <name type="scientific">Cuneatibacter caecimuris</name>
    <dbReference type="NCBI Taxonomy" id="1796618"/>
    <lineage>
        <taxon>Bacteria</taxon>
        <taxon>Bacillati</taxon>
        <taxon>Bacillota</taxon>
        <taxon>Clostridia</taxon>
        <taxon>Lachnospirales</taxon>
        <taxon>Lachnospiraceae</taxon>
        <taxon>Cuneatibacter</taxon>
    </lineage>
</organism>
<protein>
    <recommendedName>
        <fullName evidence="5">L-fucose isomerase-like protein</fullName>
    </recommendedName>
</protein>
<dbReference type="PANTHER" id="PTHR36120:SF1">
    <property type="entry name" value="L-FUCOSE ISOMERASE C-TERMINAL DOMAIN-CONTAINING PROTEIN"/>
    <property type="match status" value="1"/>
</dbReference>
<proteinExistence type="predicted"/>
<sequence>MKTKIKFVLQAKPENTPGWPHINFNYRQAADQMLSVMQARMPEACFDTLITSDEQGARDSFASDRENYDGLVLITATNNPTLYHAYCDLADTQFPVIIADLPHGGSGAFLNAATRVYKENLPVGLVSSMDYRDLAETVQIIEVLKELKENKILIVSDNPDNPFFSSAKREGLEKHWGVGCVIKNSADVFSLYDSIPLGQAEALADRWLKDCIRPVEPDRAEIVRSAKLYYTLEKLKEQEGCSAVTVDCLSLFYGNRMKAYPCLAFFEMLNNKEVGICEADVDSVLSALISRYGFNRPGFVSDPVIDTSSGQIIYDHCVCSSRMSGYDDPRSCEYYIRSHAEDQKGASVQTLLPLQQPVTTYRFNTDCHAFCIHSGTAVGNVGLDRGCRTKLAAESNVRSIMKNWNMDIFGWHRVTVYGDWRDKLMNLARMKGMRIIEEDEGRF</sequence>
<accession>A0A4Q7P160</accession>
<dbReference type="AlphaFoldDB" id="A0A4Q7P160"/>
<evidence type="ECO:0008006" key="5">
    <source>
        <dbReference type="Google" id="ProtNLM"/>
    </source>
</evidence>
<dbReference type="Proteomes" id="UP000292927">
    <property type="component" value="Unassembled WGS sequence"/>
</dbReference>
<evidence type="ECO:0000256" key="1">
    <source>
        <dbReference type="ARBA" id="ARBA00023235"/>
    </source>
</evidence>
<dbReference type="PANTHER" id="PTHR36120">
    <property type="entry name" value="FUCOSE ISOMERASE"/>
    <property type="match status" value="1"/>
</dbReference>
<reference evidence="3 4" key="1">
    <citation type="submission" date="2019-02" db="EMBL/GenBank/DDBJ databases">
        <title>Genomic Encyclopedia of Type Strains, Phase IV (KMG-IV): sequencing the most valuable type-strain genomes for metagenomic binning, comparative biology and taxonomic classification.</title>
        <authorList>
            <person name="Goeker M."/>
        </authorList>
    </citation>
    <scope>NUCLEOTIDE SEQUENCE [LARGE SCALE GENOMIC DNA]</scope>
    <source>
        <strain evidence="3 4">DSM 29486</strain>
    </source>
</reference>
<dbReference type="RefSeq" id="WP_130436032.1">
    <property type="nucleotide sequence ID" value="NZ_SGXF01000006.1"/>
</dbReference>
<dbReference type="EMBL" id="SGXF01000006">
    <property type="protein sequence ID" value="RZS93038.1"/>
    <property type="molecule type" value="Genomic_DNA"/>
</dbReference>
<keyword evidence="1" id="KW-0413">Isomerase</keyword>